<evidence type="ECO:0008006" key="4">
    <source>
        <dbReference type="Google" id="ProtNLM"/>
    </source>
</evidence>
<evidence type="ECO:0000313" key="2">
    <source>
        <dbReference type="EMBL" id="MEA9357734.1"/>
    </source>
</evidence>
<sequence>MRLIGLVFSFLLLSGQSYSETVVVHTSQEIGGEHLNATESITYNTKINYEVRDKLKKDVGFTYYPETRVRHSKFDKQGQGYDVTYSIGAFGLRDINQKLVNPKAKKHFIIAGDSTVFGEGCNDGDTIVAKLAPFETNAHFYNFGMRGGAVHNTMALMDSYPWHTLIKEKEGVFIYAFENGWMLQRIIGSLDYSSWDRGQSPYYKLENNKLVRQGTFRDRFFVYWFYRLINSSTWLRKYIIDLPRLNEDHTQLVVELFKRMKLNYSEHFPQGKFIVSMRDTALQIGPQLFVSLKNKLETAGITVITLPERVHVAEEVLIPNKDYHPNGVGNQAMAHLYIDALKKINVLPMEQ</sequence>
<protein>
    <recommendedName>
        <fullName evidence="4">SGNH/GDSL hydrolase family protein</fullName>
    </recommendedName>
</protein>
<reference evidence="2 3" key="1">
    <citation type="submission" date="2023-11" db="EMBL/GenBank/DDBJ databases">
        <title>A Novel Polar Bacteriovorax (B. antarcticus) Isolated from the Biocrust in Antarctica.</title>
        <authorList>
            <person name="Mun W."/>
            <person name="Choi S.Y."/>
            <person name="Mitchell R.J."/>
        </authorList>
    </citation>
    <scope>NUCLEOTIDE SEQUENCE [LARGE SCALE GENOMIC DNA]</scope>
    <source>
        <strain evidence="2 3">PP10</strain>
    </source>
</reference>
<evidence type="ECO:0000313" key="3">
    <source>
        <dbReference type="Proteomes" id="UP001302274"/>
    </source>
</evidence>
<keyword evidence="1" id="KW-0732">Signal</keyword>
<organism evidence="2 3">
    <name type="scientific">Bacteriovorax antarcticus</name>
    <dbReference type="NCBI Taxonomy" id="3088717"/>
    <lineage>
        <taxon>Bacteria</taxon>
        <taxon>Pseudomonadati</taxon>
        <taxon>Bdellovibrionota</taxon>
        <taxon>Bacteriovoracia</taxon>
        <taxon>Bacteriovoracales</taxon>
        <taxon>Bacteriovoracaceae</taxon>
        <taxon>Bacteriovorax</taxon>
    </lineage>
</organism>
<dbReference type="RefSeq" id="WP_323577876.1">
    <property type="nucleotide sequence ID" value="NZ_JAYGJQ010000002.1"/>
</dbReference>
<dbReference type="EMBL" id="JAYGJQ010000002">
    <property type="protein sequence ID" value="MEA9357734.1"/>
    <property type="molecule type" value="Genomic_DNA"/>
</dbReference>
<feature type="signal peptide" evidence="1">
    <location>
        <begin position="1"/>
        <end position="19"/>
    </location>
</feature>
<dbReference type="Proteomes" id="UP001302274">
    <property type="component" value="Unassembled WGS sequence"/>
</dbReference>
<feature type="chain" id="PRO_5046120428" description="SGNH/GDSL hydrolase family protein" evidence="1">
    <location>
        <begin position="20"/>
        <end position="351"/>
    </location>
</feature>
<accession>A0ABU5VZI2</accession>
<comment type="caution">
    <text evidence="2">The sequence shown here is derived from an EMBL/GenBank/DDBJ whole genome shotgun (WGS) entry which is preliminary data.</text>
</comment>
<evidence type="ECO:0000256" key="1">
    <source>
        <dbReference type="SAM" id="SignalP"/>
    </source>
</evidence>
<proteinExistence type="predicted"/>
<gene>
    <name evidence="2" type="ORF">SHI21_16000</name>
</gene>
<name>A0ABU5VZI2_9BACT</name>
<keyword evidence="3" id="KW-1185">Reference proteome</keyword>